<keyword evidence="2" id="KW-0680">Restriction system</keyword>
<dbReference type="GO" id="GO:0003677">
    <property type="term" value="F:DNA binding"/>
    <property type="evidence" value="ECO:0007669"/>
    <property type="project" value="UniProtKB-KW"/>
</dbReference>
<dbReference type="PANTHER" id="PTHR30408:SF12">
    <property type="entry name" value="TYPE I RESTRICTION ENZYME MJAVIII SPECIFICITY SUBUNIT"/>
    <property type="match status" value="1"/>
</dbReference>
<dbReference type="InterPro" id="IPR044946">
    <property type="entry name" value="Restrct_endonuc_typeI_TRD_sf"/>
</dbReference>
<keyword evidence="5" id="KW-0378">Hydrolase</keyword>
<protein>
    <submittedName>
        <fullName evidence="5">Restriction endonuclease subunit S</fullName>
    </submittedName>
</protein>
<gene>
    <name evidence="5" type="ORF">HX095_11540</name>
</gene>
<dbReference type="Gene3D" id="3.90.220.20">
    <property type="entry name" value="DNA methylase specificity domains"/>
    <property type="match status" value="2"/>
</dbReference>
<dbReference type="AlphaFoldDB" id="A0AAW7DMT6"/>
<feature type="domain" description="Type I restriction modification DNA specificity" evidence="4">
    <location>
        <begin position="10"/>
        <end position="170"/>
    </location>
</feature>
<name>A0AAW7DMT6_9FLAO</name>
<dbReference type="PANTHER" id="PTHR30408">
    <property type="entry name" value="TYPE-1 RESTRICTION ENZYME ECOKI SPECIFICITY PROTEIN"/>
    <property type="match status" value="1"/>
</dbReference>
<evidence type="ECO:0000313" key="5">
    <source>
        <dbReference type="EMBL" id="MDM1551847.1"/>
    </source>
</evidence>
<comment type="caution">
    <text evidence="5">The sequence shown here is derived from an EMBL/GenBank/DDBJ whole genome shotgun (WGS) entry which is preliminary data.</text>
</comment>
<dbReference type="GO" id="GO:0004519">
    <property type="term" value="F:endonuclease activity"/>
    <property type="evidence" value="ECO:0007669"/>
    <property type="project" value="UniProtKB-KW"/>
</dbReference>
<evidence type="ECO:0000256" key="1">
    <source>
        <dbReference type="ARBA" id="ARBA00010923"/>
    </source>
</evidence>
<comment type="similarity">
    <text evidence="1">Belongs to the type-I restriction system S methylase family.</text>
</comment>
<dbReference type="SUPFAM" id="SSF116734">
    <property type="entry name" value="DNA methylase specificity domain"/>
    <property type="match status" value="2"/>
</dbReference>
<accession>A0AAW7DMT6</accession>
<dbReference type="Proteomes" id="UP001173578">
    <property type="component" value="Unassembled WGS sequence"/>
</dbReference>
<organism evidence="5 6">
    <name type="scientific">Empedobacter falsenii</name>
    <dbReference type="NCBI Taxonomy" id="343874"/>
    <lineage>
        <taxon>Bacteria</taxon>
        <taxon>Pseudomonadati</taxon>
        <taxon>Bacteroidota</taxon>
        <taxon>Flavobacteriia</taxon>
        <taxon>Flavobacteriales</taxon>
        <taxon>Weeksellaceae</taxon>
        <taxon>Empedobacter</taxon>
    </lineage>
</organism>
<dbReference type="EMBL" id="JACALR010000005">
    <property type="protein sequence ID" value="MDM1551847.1"/>
    <property type="molecule type" value="Genomic_DNA"/>
</dbReference>
<keyword evidence="5" id="KW-0540">Nuclease</keyword>
<dbReference type="InterPro" id="IPR000055">
    <property type="entry name" value="Restrct_endonuc_typeI_TRD"/>
</dbReference>
<keyword evidence="3" id="KW-0238">DNA-binding</keyword>
<keyword evidence="5" id="KW-0255">Endonuclease</keyword>
<dbReference type="GO" id="GO:0009307">
    <property type="term" value="P:DNA restriction-modification system"/>
    <property type="evidence" value="ECO:0007669"/>
    <property type="project" value="UniProtKB-KW"/>
</dbReference>
<reference evidence="5" key="1">
    <citation type="submission" date="2020-06" db="EMBL/GenBank/DDBJ databases">
        <authorList>
            <person name="Dong N."/>
        </authorList>
    </citation>
    <scope>NUCLEOTIDE SEQUENCE</scope>
    <source>
        <strain evidence="5">210</strain>
    </source>
</reference>
<dbReference type="Pfam" id="PF01420">
    <property type="entry name" value="Methylase_S"/>
    <property type="match status" value="1"/>
</dbReference>
<sequence length="428" mass="49786">MNYKRLGDYIIEKVEFNEGNKYDLLQGVSNNKYFQKAKTNTIGVDLSKYRVAHHNQFVFNRATTRNGDKISIALRKGESCIVSPSYRIFEVKDENVLNPDYLLMWFKRPEFDRYARFKSHGSAHEFFDMDEMNDVELPVPSIEKQREIVAQYQAVANKIKVNEQICEKLEATAQTLYKQWFVDFEFPITKESHPELVSGSHPPTYKYSGGAMVYNEELEKEIPEGWEVKKIQDLIDENYIYKNQDGNHGEIHPKSSDFKLTGVPFLMVNNVKNYCADLVNCNFISEKQASKLRIGFAKNNDVLITHKATIGKTVMLYTQYEKVVLTPQITYYRVKDNNKIRPSFIYCLFKSSVFQNQFSAHAEQSTRSYLSILNQRVLELLLPNSKVIIEFDEKVNILLKDIYLYTEINQKLTQLQSLLLSRLATLEG</sequence>
<proteinExistence type="inferred from homology"/>
<reference evidence="5" key="2">
    <citation type="journal article" date="2022" name="Sci. Total Environ.">
        <title>Prevalence, transmission, and molecular epidemiology of tet(X)-positive bacteria among humans, animals, and environmental niches in China: An epidemiological, and genomic-based study.</title>
        <authorList>
            <person name="Dong N."/>
            <person name="Zeng Y."/>
            <person name="Cai C."/>
            <person name="Sun C."/>
            <person name="Lu J."/>
            <person name="Liu C."/>
            <person name="Zhou H."/>
            <person name="Sun Q."/>
            <person name="Shu L."/>
            <person name="Wang H."/>
            <person name="Wang Y."/>
            <person name="Wang S."/>
            <person name="Wu C."/>
            <person name="Chan E.W."/>
            <person name="Chen G."/>
            <person name="Shen Z."/>
            <person name="Chen S."/>
            <person name="Zhang R."/>
        </authorList>
    </citation>
    <scope>NUCLEOTIDE SEQUENCE</scope>
    <source>
        <strain evidence="5">210</strain>
    </source>
</reference>
<dbReference type="InterPro" id="IPR052021">
    <property type="entry name" value="Type-I_RS_S_subunit"/>
</dbReference>
<evidence type="ECO:0000313" key="6">
    <source>
        <dbReference type="Proteomes" id="UP001173578"/>
    </source>
</evidence>
<evidence type="ECO:0000256" key="3">
    <source>
        <dbReference type="ARBA" id="ARBA00023125"/>
    </source>
</evidence>
<evidence type="ECO:0000256" key="2">
    <source>
        <dbReference type="ARBA" id="ARBA00022747"/>
    </source>
</evidence>
<evidence type="ECO:0000259" key="4">
    <source>
        <dbReference type="Pfam" id="PF01420"/>
    </source>
</evidence>
<dbReference type="RefSeq" id="WP_286486379.1">
    <property type="nucleotide sequence ID" value="NZ_JACALR010000005.1"/>
</dbReference>